<keyword evidence="2 4" id="KW-0489">Methyltransferase</keyword>
<dbReference type="Proteomes" id="UP000606935">
    <property type="component" value="Unassembled WGS sequence"/>
</dbReference>
<gene>
    <name evidence="5" type="ORF">GCM10010982_16870</name>
</gene>
<evidence type="ECO:0000313" key="5">
    <source>
        <dbReference type="EMBL" id="GGO68293.1"/>
    </source>
</evidence>
<dbReference type="Gene3D" id="3.40.50.150">
    <property type="entry name" value="Vaccinia Virus protein VP39"/>
    <property type="match status" value="1"/>
</dbReference>
<dbReference type="NCBIfam" id="TIGR00027">
    <property type="entry name" value="mthyl_TIGR00027"/>
    <property type="match status" value="1"/>
</dbReference>
<dbReference type="Pfam" id="PF04072">
    <property type="entry name" value="LCM"/>
    <property type="match status" value="1"/>
</dbReference>
<evidence type="ECO:0000256" key="3">
    <source>
        <dbReference type="ARBA" id="ARBA00022679"/>
    </source>
</evidence>
<comment type="caution">
    <text evidence="5">The sequence shown here is derived from an EMBL/GenBank/DDBJ whole genome shotgun (WGS) entry which is preliminary data.</text>
</comment>
<dbReference type="InterPro" id="IPR011610">
    <property type="entry name" value="SAM_mthyl_Trfase_ML2640-like"/>
</dbReference>
<dbReference type="AlphaFoldDB" id="A0A917YW19"/>
<dbReference type="GO" id="GO:0008168">
    <property type="term" value="F:methyltransferase activity"/>
    <property type="evidence" value="ECO:0007669"/>
    <property type="project" value="UniProtKB-UniRule"/>
</dbReference>
<dbReference type="InterPro" id="IPR029063">
    <property type="entry name" value="SAM-dependent_MTases_sf"/>
</dbReference>
<accession>A0A917YW19</accession>
<proteinExistence type="inferred from homology"/>
<dbReference type="InterPro" id="IPR007213">
    <property type="entry name" value="Ppm1/Ppm2/Tcmp"/>
</dbReference>
<comment type="function">
    <text evidence="4">Exhibits S-adenosyl-L-methionine-dependent methyltransferase activity.</text>
</comment>
<dbReference type="RefSeq" id="WP_188693174.1">
    <property type="nucleotide sequence ID" value="NZ_BMLS01000002.1"/>
</dbReference>
<comment type="similarity">
    <text evidence="1 4">Belongs to the UPF0677 family.</text>
</comment>
<name>A0A917YW19_9ALTE</name>
<keyword evidence="4" id="KW-0949">S-adenosyl-L-methionine</keyword>
<organism evidence="5 6">
    <name type="scientific">Bowmanella pacifica</name>
    <dbReference type="NCBI Taxonomy" id="502051"/>
    <lineage>
        <taxon>Bacteria</taxon>
        <taxon>Pseudomonadati</taxon>
        <taxon>Pseudomonadota</taxon>
        <taxon>Gammaproteobacteria</taxon>
        <taxon>Alteromonadales</taxon>
        <taxon>Alteromonadaceae</taxon>
        <taxon>Bowmanella</taxon>
    </lineage>
</organism>
<dbReference type="SUPFAM" id="SSF53335">
    <property type="entry name" value="S-adenosyl-L-methionine-dependent methyltransferases"/>
    <property type="match status" value="1"/>
</dbReference>
<evidence type="ECO:0000256" key="4">
    <source>
        <dbReference type="RuleBase" id="RU362030"/>
    </source>
</evidence>
<keyword evidence="3" id="KW-0808">Transferase</keyword>
<evidence type="ECO:0000256" key="2">
    <source>
        <dbReference type="ARBA" id="ARBA00022603"/>
    </source>
</evidence>
<keyword evidence="6" id="KW-1185">Reference proteome</keyword>
<evidence type="ECO:0000313" key="6">
    <source>
        <dbReference type="Proteomes" id="UP000606935"/>
    </source>
</evidence>
<dbReference type="PANTHER" id="PTHR43619">
    <property type="entry name" value="S-ADENOSYL-L-METHIONINE-DEPENDENT METHYLTRANSFERASE YKTD-RELATED"/>
    <property type="match status" value="1"/>
</dbReference>
<dbReference type="EMBL" id="BMLS01000002">
    <property type="protein sequence ID" value="GGO68293.1"/>
    <property type="molecule type" value="Genomic_DNA"/>
</dbReference>
<reference evidence="5" key="2">
    <citation type="submission" date="2020-09" db="EMBL/GenBank/DDBJ databases">
        <authorList>
            <person name="Sun Q."/>
            <person name="Zhou Y."/>
        </authorList>
    </citation>
    <scope>NUCLEOTIDE SEQUENCE</scope>
    <source>
        <strain evidence="5">CGMCC 1.7086</strain>
    </source>
</reference>
<dbReference type="PANTHER" id="PTHR43619:SF2">
    <property type="entry name" value="S-ADENOSYL-L-METHIONINE-DEPENDENT METHYLTRANSFERASES SUPERFAMILY PROTEIN"/>
    <property type="match status" value="1"/>
</dbReference>
<sequence>MKRKLESKTAYIVLQGLLYLAKRTRFKFLISHEREKFAERMLQQTKIGRKCLKRVSGRFSNWEARIKESIFTPGITVHYALRKNYIEEATFQAIDSGVKQIVNLGAGLDWLTYYVSEKHPEVSCIEVDHPSTQKIKKQALAESLARRPNLHFLSVNFEQQNFKDALKNFEAFDPNKKTLFVSEGVLMYLGRSSVESIFNAIHTLTGTGTLFLFTSIEPKGSKRSNVRPLLFHYLTLIGEPIRWALASEDVDEFLAEQHCQLERLMTAKELRKKYILTPYDYTFHIGEYLVTGRFY</sequence>
<reference evidence="5" key="1">
    <citation type="journal article" date="2014" name="Int. J. Syst. Evol. Microbiol.">
        <title>Complete genome sequence of Corynebacterium casei LMG S-19264T (=DSM 44701T), isolated from a smear-ripened cheese.</title>
        <authorList>
            <consortium name="US DOE Joint Genome Institute (JGI-PGF)"/>
            <person name="Walter F."/>
            <person name="Albersmeier A."/>
            <person name="Kalinowski J."/>
            <person name="Ruckert C."/>
        </authorList>
    </citation>
    <scope>NUCLEOTIDE SEQUENCE</scope>
    <source>
        <strain evidence="5">CGMCC 1.7086</strain>
    </source>
</reference>
<dbReference type="EC" id="2.1.1.-" evidence="4"/>
<protein>
    <recommendedName>
        <fullName evidence="4">S-adenosyl-L-methionine-dependent methyltransferase</fullName>
        <ecNumber evidence="4">2.1.1.-</ecNumber>
    </recommendedName>
</protein>
<dbReference type="GO" id="GO:0032259">
    <property type="term" value="P:methylation"/>
    <property type="evidence" value="ECO:0007669"/>
    <property type="project" value="UniProtKB-KW"/>
</dbReference>
<evidence type="ECO:0000256" key="1">
    <source>
        <dbReference type="ARBA" id="ARBA00008138"/>
    </source>
</evidence>